<dbReference type="InterPro" id="IPR000073">
    <property type="entry name" value="AB_hydrolase_1"/>
</dbReference>
<reference evidence="3" key="1">
    <citation type="submission" date="2022-12" db="EMBL/GenBank/DDBJ databases">
        <title>Draft genome assemblies for two species of Escallonia (Escalloniales).</title>
        <authorList>
            <person name="Chanderbali A."/>
            <person name="Dervinis C."/>
            <person name="Anghel I."/>
            <person name="Soltis D."/>
            <person name="Soltis P."/>
            <person name="Zapata F."/>
        </authorList>
    </citation>
    <scope>NUCLEOTIDE SEQUENCE</scope>
    <source>
        <strain evidence="3">UCBG92.1500</strain>
        <tissue evidence="3">Leaf</tissue>
    </source>
</reference>
<accession>A0AA88UE06</accession>
<dbReference type="InterPro" id="IPR045889">
    <property type="entry name" value="MES/HNL"/>
</dbReference>
<dbReference type="GO" id="GO:0009696">
    <property type="term" value="P:salicylic acid metabolic process"/>
    <property type="evidence" value="ECO:0007669"/>
    <property type="project" value="TreeGrafter"/>
</dbReference>
<keyword evidence="1" id="KW-0378">Hydrolase</keyword>
<dbReference type="GO" id="GO:0009694">
    <property type="term" value="P:jasmonic acid metabolic process"/>
    <property type="evidence" value="ECO:0007669"/>
    <property type="project" value="TreeGrafter"/>
</dbReference>
<dbReference type="InterPro" id="IPR029058">
    <property type="entry name" value="AB_hydrolase_fold"/>
</dbReference>
<evidence type="ECO:0000313" key="3">
    <source>
        <dbReference type="EMBL" id="KAK2981030.1"/>
    </source>
</evidence>
<comment type="caution">
    <text evidence="3">The sequence shown here is derived from an EMBL/GenBank/DDBJ whole genome shotgun (WGS) entry which is preliminary data.</text>
</comment>
<dbReference type="Pfam" id="PF12697">
    <property type="entry name" value="Abhydrolase_6"/>
    <property type="match status" value="2"/>
</dbReference>
<dbReference type="Proteomes" id="UP001187471">
    <property type="component" value="Unassembled WGS sequence"/>
</dbReference>
<keyword evidence="4" id="KW-1185">Reference proteome</keyword>
<sequence length="539" mass="60271">MEAGQQLKHFVLVHGACHGAWSWYKLKPLLESNGHRVTALDLSASGINPRQLDDVRTAYDYSLPLIEVLASLPPEEKVILVGHSLGGLNLALAMDKYPEKVMVAVFVTAFMPDSLHGPSYVLNQFLERTSAESWLDTQFSPFGDPKHPITSMLFGPKFLSSQLYQLCSIEDFTLATTLIRPGSLFLEDLAKASNFSNDGYGSLKRVFIVCCEDKAIPEEFQQWMIKNSPTVTEVKEIKDADHMPMLSKPQELCHYLLEIATKKPKLASAPKHNLKMEAGQQLKHFVLVHGVCHGAWCWYKLKPLLESAGHRVTALDLSASGINPRQLDDVRTLYDYSLPLIEVLASLPPEEKVILVGHSLGGLNLALAMDKYPEKVLVAVFVTAFMPDTLHGPSYVLNQFLERISAESWLDTQFSPFGDPKHPITSILFGPKFLSSKLYQLCSIEDFTLATTLIRPGSLLLEDLSKASNFSNEGYGSLKRVFIVCYEDKTIPEEFQQWMIKNSPAVTEVKEIKGADHMPMLSKPQELCHYLLEIATKYA</sequence>
<feature type="domain" description="AB hydrolase-1" evidence="2">
    <location>
        <begin position="285"/>
        <end position="527"/>
    </location>
</feature>
<organism evidence="3 4">
    <name type="scientific">Escallonia rubra</name>
    <dbReference type="NCBI Taxonomy" id="112253"/>
    <lineage>
        <taxon>Eukaryota</taxon>
        <taxon>Viridiplantae</taxon>
        <taxon>Streptophyta</taxon>
        <taxon>Embryophyta</taxon>
        <taxon>Tracheophyta</taxon>
        <taxon>Spermatophyta</taxon>
        <taxon>Magnoliopsida</taxon>
        <taxon>eudicotyledons</taxon>
        <taxon>Gunneridae</taxon>
        <taxon>Pentapetalae</taxon>
        <taxon>asterids</taxon>
        <taxon>campanulids</taxon>
        <taxon>Escalloniales</taxon>
        <taxon>Escalloniaceae</taxon>
        <taxon>Escallonia</taxon>
    </lineage>
</organism>
<evidence type="ECO:0000313" key="4">
    <source>
        <dbReference type="Proteomes" id="UP001187471"/>
    </source>
</evidence>
<dbReference type="FunFam" id="3.40.50.1820:FF:000051">
    <property type="entry name" value="(S)-hydroxynitrile lyase"/>
    <property type="match status" value="2"/>
</dbReference>
<feature type="domain" description="AB hydrolase-1" evidence="2">
    <location>
        <begin position="10"/>
        <end position="252"/>
    </location>
</feature>
<dbReference type="SUPFAM" id="SSF53474">
    <property type="entry name" value="alpha/beta-Hydrolases"/>
    <property type="match status" value="2"/>
</dbReference>
<evidence type="ECO:0000259" key="2">
    <source>
        <dbReference type="Pfam" id="PF12697"/>
    </source>
</evidence>
<dbReference type="PANTHER" id="PTHR10992:SF1083">
    <property type="entry name" value="METHYLESTERASE 1"/>
    <property type="match status" value="1"/>
</dbReference>
<dbReference type="GO" id="GO:0080031">
    <property type="term" value="F:methyl salicylate esterase activity"/>
    <property type="evidence" value="ECO:0007669"/>
    <property type="project" value="TreeGrafter"/>
</dbReference>
<dbReference type="GO" id="GO:0080032">
    <property type="term" value="F:methyl jasmonate esterase activity"/>
    <property type="evidence" value="ECO:0007669"/>
    <property type="project" value="TreeGrafter"/>
</dbReference>
<dbReference type="Gene3D" id="3.40.50.1820">
    <property type="entry name" value="alpha/beta hydrolase"/>
    <property type="match status" value="2"/>
</dbReference>
<evidence type="ECO:0000256" key="1">
    <source>
        <dbReference type="ARBA" id="ARBA00022801"/>
    </source>
</evidence>
<dbReference type="PANTHER" id="PTHR10992">
    <property type="entry name" value="METHYLESTERASE FAMILY MEMBER"/>
    <property type="match status" value="1"/>
</dbReference>
<proteinExistence type="predicted"/>
<protein>
    <recommendedName>
        <fullName evidence="2">AB hydrolase-1 domain-containing protein</fullName>
    </recommendedName>
</protein>
<dbReference type="AlphaFoldDB" id="A0AA88UE06"/>
<dbReference type="GO" id="GO:0080030">
    <property type="term" value="F:methyl indole-3-acetate esterase activity"/>
    <property type="evidence" value="ECO:0007669"/>
    <property type="project" value="TreeGrafter"/>
</dbReference>
<name>A0AA88UE06_9ASTE</name>
<dbReference type="EMBL" id="JAVXUO010001571">
    <property type="protein sequence ID" value="KAK2981030.1"/>
    <property type="molecule type" value="Genomic_DNA"/>
</dbReference>
<gene>
    <name evidence="3" type="ORF">RJ640_012189</name>
</gene>